<name>A0A7D9HQN1_PARCT</name>
<organism evidence="1 2">
    <name type="scientific">Paramuricea clavata</name>
    <name type="common">Red gorgonian</name>
    <name type="synonym">Violescent sea-whip</name>
    <dbReference type="NCBI Taxonomy" id="317549"/>
    <lineage>
        <taxon>Eukaryota</taxon>
        <taxon>Metazoa</taxon>
        <taxon>Cnidaria</taxon>
        <taxon>Anthozoa</taxon>
        <taxon>Octocorallia</taxon>
        <taxon>Malacalcyonacea</taxon>
        <taxon>Plexauridae</taxon>
        <taxon>Paramuricea</taxon>
    </lineage>
</organism>
<evidence type="ECO:0000313" key="1">
    <source>
        <dbReference type="EMBL" id="CAB3988400.1"/>
    </source>
</evidence>
<dbReference type="AlphaFoldDB" id="A0A7D9HQN1"/>
<proteinExistence type="predicted"/>
<feature type="non-terminal residue" evidence="1">
    <location>
        <position position="1"/>
    </location>
</feature>
<gene>
    <name evidence="1" type="ORF">PACLA_8A063116</name>
</gene>
<reference evidence="1" key="1">
    <citation type="submission" date="2020-04" db="EMBL/GenBank/DDBJ databases">
        <authorList>
            <person name="Alioto T."/>
            <person name="Alioto T."/>
            <person name="Gomez Garrido J."/>
        </authorList>
    </citation>
    <scope>NUCLEOTIDE SEQUENCE</scope>
    <source>
        <strain evidence="1">A484AB</strain>
    </source>
</reference>
<keyword evidence="2" id="KW-1185">Reference proteome</keyword>
<sequence>VTPDHWKVRNLAQMNCPDYEMPCSDNSDCLDCNEPLECLDPTNNLQFLCLLAGEDDPNGK</sequence>
<protein>
    <submittedName>
        <fullName evidence="1">Uncharacterized protein</fullName>
    </submittedName>
</protein>
<comment type="caution">
    <text evidence="1">The sequence shown here is derived from an EMBL/GenBank/DDBJ whole genome shotgun (WGS) entry which is preliminary data.</text>
</comment>
<dbReference type="EMBL" id="CACRXK020001318">
    <property type="protein sequence ID" value="CAB3988400.1"/>
    <property type="molecule type" value="Genomic_DNA"/>
</dbReference>
<accession>A0A7D9HQN1</accession>
<dbReference type="Proteomes" id="UP001152795">
    <property type="component" value="Unassembled WGS sequence"/>
</dbReference>
<evidence type="ECO:0000313" key="2">
    <source>
        <dbReference type="Proteomes" id="UP001152795"/>
    </source>
</evidence>